<feature type="domain" description="NAD(P)-binding" evidence="3">
    <location>
        <begin position="592"/>
        <end position="727"/>
    </location>
</feature>
<evidence type="ECO:0008006" key="6">
    <source>
        <dbReference type="Google" id="ProtNLM"/>
    </source>
</evidence>
<dbReference type="OMA" id="LDTITIC"/>
<evidence type="ECO:0000259" key="2">
    <source>
        <dbReference type="Pfam" id="PF01370"/>
    </source>
</evidence>
<dbReference type="FunFam" id="3.40.50.720:FF:000219">
    <property type="entry name" value="Cinnamoyl-CoA reductase 1"/>
    <property type="match status" value="2"/>
</dbReference>
<dbReference type="PANTHER" id="PTHR10366:SF831">
    <property type="entry name" value="NAD-DEPENDENT EPIMERASE_DEHYDRATASE DOMAIN-CONTAINING PROTEIN"/>
    <property type="match status" value="1"/>
</dbReference>
<dbReference type="InterPro" id="IPR001509">
    <property type="entry name" value="Epimerase_deHydtase"/>
</dbReference>
<dbReference type="Gene3D" id="3.40.50.720">
    <property type="entry name" value="NAD(P)-binding Rossmann-like Domain"/>
    <property type="match status" value="3"/>
</dbReference>
<dbReference type="CDD" id="cd08958">
    <property type="entry name" value="FR_SDR_e"/>
    <property type="match status" value="2"/>
</dbReference>
<evidence type="ECO:0000313" key="5">
    <source>
        <dbReference type="Proteomes" id="UP000316621"/>
    </source>
</evidence>
<evidence type="ECO:0000259" key="3">
    <source>
        <dbReference type="Pfam" id="PF13460"/>
    </source>
</evidence>
<sequence length="933" mass="104377">MKSLTQRQKGKAAEEMEKQRACVTGAGGFLASWVIKLLLSKGYTVHGTVRDPSDEKHAHLNNLENAADNLQLFKADLLDYNSLCAAIAGCSGVFHIASPCTTPVADPMVELIEPAVKGTRNVLKACTEAKVKRVVVVSSRAAAIWNPNWPIDQPIDESCWSDKEHLNTIKNWYALSKTDAESEAWEYAKKTGLDVVTILPSLIIGPMLQSKMNASTLTLIKIIKDEAEEMVNNDLRIVDVRDVVAAILMAYEKPKAKGRYICSAHNATTQDLVDKLKTMYPMSHNPKKITKGEDKHKLSSEKLQKLGWTYIPLEKSLADSVKCYKEKGDEKNAHLKILDNATENLKLFKADLQDYRSLCAAITGCTGVLHVASPVPVGPVANPKVEVIEPVITGTRNVLRACSEMKVKRVVVVSSIAAVIMNPNWPKDQPMDETCWSDEEHCKKFENEYYLAKTVSESEALHYAKTKNLDTITICPSLTFGPMLQSELNSSSMILAKILKVSDECETMLNIVRWVVDVRDVAQAVLLAYEKPEAEGRYICSAFLVEKQDFVEKLKRIYPNFSNEQKTEIERRLENMQSEREIVGKERVCVTGAGGFIASWIVKLLLSKGYMVHGTVRDPSDEKNAHLTLLDNATENLQLFKADLQDYNSLCGAIAGCTGVFHVASPVPAGRAANREKIVQGTSSPPFAPRAPRRVEVIEPVMRGTRNILMACSEIKVKRLVVVSSVVSVIKNPDWPKDQPMDESCWSDEEHCRKTEVTKKVDEEGFFCLNWYYFAKTASEREALEYSKKNDLDVITICPSVALGPMLQSTVNSSSMILIKILKDGCERMFIIVRLVVDVRDFAEAVLLVYEKPEAEGRYLCSAPSVERHDFIDKLKNIYPKFSCLPMTPGEEKGQELNCEKLQKLGWTARPLEETLLDSVQDYLEKEILEKHF</sequence>
<accession>A0A4Y7IDE0</accession>
<name>A0A4Y7IDE0_PAPSO</name>
<feature type="domain" description="NAD-dependent epimerase/dehydratase" evidence="2">
    <location>
        <begin position="341"/>
        <end position="535"/>
    </location>
</feature>
<dbReference type="AlphaFoldDB" id="A0A4Y7IDE0"/>
<dbReference type="Pfam" id="PF13460">
    <property type="entry name" value="NAD_binding_10"/>
    <property type="match status" value="1"/>
</dbReference>
<reference evidence="4 5" key="1">
    <citation type="journal article" date="2018" name="Science">
        <title>The opium poppy genome and morphinan production.</title>
        <authorList>
            <person name="Guo L."/>
            <person name="Winzer T."/>
            <person name="Yang X."/>
            <person name="Li Y."/>
            <person name="Ning Z."/>
            <person name="He Z."/>
            <person name="Teodor R."/>
            <person name="Lu Y."/>
            <person name="Bowser T.A."/>
            <person name="Graham I.A."/>
            <person name="Ye K."/>
        </authorList>
    </citation>
    <scope>NUCLEOTIDE SEQUENCE [LARGE SCALE GENOMIC DNA]</scope>
    <source>
        <strain evidence="5">cv. HN1</strain>
        <tissue evidence="4">Leaves</tissue>
    </source>
</reference>
<dbReference type="EMBL" id="CM010715">
    <property type="protein sequence ID" value="RZC45800.1"/>
    <property type="molecule type" value="Genomic_DNA"/>
</dbReference>
<dbReference type="InterPro" id="IPR036291">
    <property type="entry name" value="NAD(P)-bd_dom_sf"/>
</dbReference>
<proteinExistence type="predicted"/>
<protein>
    <recommendedName>
        <fullName evidence="6">NAD-dependent epimerase/dehydratase domain-containing protein</fullName>
    </recommendedName>
</protein>
<evidence type="ECO:0000256" key="1">
    <source>
        <dbReference type="ARBA" id="ARBA00023002"/>
    </source>
</evidence>
<evidence type="ECO:0000313" key="4">
    <source>
        <dbReference type="EMBL" id="RZC45800.1"/>
    </source>
</evidence>
<organism evidence="4 5">
    <name type="scientific">Papaver somniferum</name>
    <name type="common">Opium poppy</name>
    <dbReference type="NCBI Taxonomy" id="3469"/>
    <lineage>
        <taxon>Eukaryota</taxon>
        <taxon>Viridiplantae</taxon>
        <taxon>Streptophyta</taxon>
        <taxon>Embryophyta</taxon>
        <taxon>Tracheophyta</taxon>
        <taxon>Spermatophyta</taxon>
        <taxon>Magnoliopsida</taxon>
        <taxon>Ranunculales</taxon>
        <taxon>Papaveraceae</taxon>
        <taxon>Papaveroideae</taxon>
        <taxon>Papaver</taxon>
    </lineage>
</organism>
<dbReference type="Proteomes" id="UP000316621">
    <property type="component" value="Chromosome 1"/>
</dbReference>
<dbReference type="InterPro" id="IPR016040">
    <property type="entry name" value="NAD(P)-bd_dom"/>
</dbReference>
<keyword evidence="5" id="KW-1185">Reference proteome</keyword>
<dbReference type="InterPro" id="IPR050425">
    <property type="entry name" value="NAD(P)_dehydrat-like"/>
</dbReference>
<feature type="domain" description="NAD-dependent epimerase/dehydratase" evidence="2">
    <location>
        <begin position="22"/>
        <end position="257"/>
    </location>
</feature>
<gene>
    <name evidence="4" type="ORF">C5167_038752</name>
</gene>
<dbReference type="Pfam" id="PF01370">
    <property type="entry name" value="Epimerase"/>
    <property type="match status" value="2"/>
</dbReference>
<dbReference type="SUPFAM" id="SSF51735">
    <property type="entry name" value="NAD(P)-binding Rossmann-fold domains"/>
    <property type="match status" value="3"/>
</dbReference>
<dbReference type="FunFam" id="3.40.50.720:FF:000085">
    <property type="entry name" value="Dihydroflavonol reductase"/>
    <property type="match status" value="1"/>
</dbReference>
<keyword evidence="1" id="KW-0560">Oxidoreductase</keyword>
<dbReference type="GO" id="GO:0016616">
    <property type="term" value="F:oxidoreductase activity, acting on the CH-OH group of donors, NAD or NADP as acceptor"/>
    <property type="evidence" value="ECO:0007669"/>
    <property type="project" value="TreeGrafter"/>
</dbReference>
<dbReference type="STRING" id="3469.A0A4Y7IDE0"/>
<dbReference type="Gramene" id="RZC45800">
    <property type="protein sequence ID" value="RZC45800"/>
    <property type="gene ID" value="C5167_038752"/>
</dbReference>
<dbReference type="PANTHER" id="PTHR10366">
    <property type="entry name" value="NAD DEPENDENT EPIMERASE/DEHYDRATASE"/>
    <property type="match status" value="1"/>
</dbReference>